<protein>
    <submittedName>
        <fullName evidence="1">Alpha-keto acid decarboxylase family protein</fullName>
    </submittedName>
</protein>
<proteinExistence type="predicted"/>
<evidence type="ECO:0000313" key="2">
    <source>
        <dbReference type="Proteomes" id="UP000594603"/>
    </source>
</evidence>
<evidence type="ECO:0000313" key="1">
    <source>
        <dbReference type="EMBL" id="QPJ85322.1"/>
    </source>
</evidence>
<organism evidence="1 2">
    <name type="scientific">Candidatus Sarcina troglodytae</name>
    <dbReference type="NCBI Taxonomy" id="2726954"/>
    <lineage>
        <taxon>Bacteria</taxon>
        <taxon>Bacillati</taxon>
        <taxon>Bacillota</taxon>
        <taxon>Clostridia</taxon>
        <taxon>Eubacteriales</taxon>
        <taxon>Clostridiaceae</taxon>
        <taxon>Sarcina</taxon>
    </lineage>
</organism>
<sequence length="552" mass="61849">MKITIAEYLLKRLKEVNVEHMFGVPGDYNLGFLDYVEDSKDIEWVGSCNELNAGYAADGYARLRGFGVILTTYGVGSLSAINATTGSFAENVPVLHISGVPSALVQQNRKLVHHSTARGEFDTFERMFREITEFQSIISEYNAAEEIDRVIESIYKYQLPGYIELPVDIVSKEIEIDEMKPLNLTMRSNEKTLEKFVNDVKEMVASSKGQHILADYEVLRAKAEKELEGFINEAKIPVNTLSIGKTAVSESNPYFAGLFSGETSSDLVKELCKASDIVLLFGVKFIDTTTAGFRYINKDVKMIEIGLTDCRIGETIYTGLYIKDVIKALTDAKIKFHNDVKVEREAVEKFVPTDAKLTQDRYFRQMEAFLKPNDVLVGETGTSYSGACNMRFPEGASFVGQGSWMSIGYATPAVLGTHLADKSRRNILLSGDGSFQLTVQEVSTMIRQKLNTVLFVVNNDGYTIERLIHGPEREYNHIQMWQYAELVKTLATERDIQPTCFKVTTEKELAVAMEEINKGTEGIAFVEVVMDKMDAPKSLRQEASLFSSQNNY</sequence>
<dbReference type="EMBL" id="CP051754">
    <property type="protein sequence ID" value="QPJ85322.1"/>
    <property type="molecule type" value="Genomic_DNA"/>
</dbReference>
<dbReference type="Proteomes" id="UP000594603">
    <property type="component" value="Chromosome"/>
</dbReference>
<gene>
    <name evidence="1" type="ORF">HH195_05080</name>
</gene>
<keyword evidence="2" id="KW-1185">Reference proteome</keyword>
<name>A0ACD1BDF8_9CLOT</name>
<accession>A0ACD1BDF8</accession>
<reference evidence="1" key="1">
    <citation type="submission" date="2020-04" db="EMBL/GenBank/DDBJ databases">
        <title>A novel bacterium ('Candidatus Sarcina troglodytae' sp. nov.) linked to a protracted, uniformly lethal epizootic among sanctuary western chimpanzees (Pan troglodytes verus) in Sierra Leone.</title>
        <authorList>
            <person name="Owens L.A."/>
            <person name="Colitti B."/>
            <person name="Hirji I."/>
            <person name="Pizaro A."/>
            <person name="Jaffe J.E."/>
            <person name="Moittie S."/>
            <person name="Bishop-Lilly K.A."/>
            <person name="Estrella L.A."/>
            <person name="Voegtly L.J."/>
            <person name="Kuhn J.H."/>
            <person name="Suen G."/>
            <person name="Deblois C.L."/>
            <person name="Dunn C."/>
            <person name="Juan-Salles C."/>
            <person name="Goldberg T.L."/>
        </authorList>
    </citation>
    <scope>NUCLEOTIDE SEQUENCE</scope>
    <source>
        <strain evidence="1">JB2</strain>
    </source>
</reference>